<dbReference type="Pfam" id="PF13516">
    <property type="entry name" value="LRR_6"/>
    <property type="match status" value="3"/>
</dbReference>
<reference evidence="3" key="2">
    <citation type="submission" date="2025-08" db="UniProtKB">
        <authorList>
            <consortium name="RefSeq"/>
        </authorList>
    </citation>
    <scope>IDENTIFICATION</scope>
    <source>
        <tissue evidence="3">Leaf</tissue>
    </source>
</reference>
<evidence type="ECO:0000256" key="1">
    <source>
        <dbReference type="SAM" id="MobiDB-lite"/>
    </source>
</evidence>
<dbReference type="SUPFAM" id="SSF52047">
    <property type="entry name" value="RNI-like"/>
    <property type="match status" value="1"/>
</dbReference>
<gene>
    <name evidence="3" type="primary">LOC104703622</name>
</gene>
<dbReference type="PANTHER" id="PTHR46761:SF3">
    <property type="entry name" value="(RAPE) HYPOTHETICAL PROTEIN"/>
    <property type="match status" value="1"/>
</dbReference>
<feature type="region of interest" description="Disordered" evidence="1">
    <location>
        <begin position="172"/>
        <end position="201"/>
    </location>
</feature>
<accession>A0ABM0SYH6</accession>
<name>A0ABM0SYH6_CAMSA</name>
<feature type="compositionally biased region" description="Acidic residues" evidence="1">
    <location>
        <begin position="179"/>
        <end position="199"/>
    </location>
</feature>
<dbReference type="GeneID" id="104703622"/>
<organism evidence="2 3">
    <name type="scientific">Camelina sativa</name>
    <name type="common">False flax</name>
    <name type="synonym">Myagrum sativum</name>
    <dbReference type="NCBI Taxonomy" id="90675"/>
    <lineage>
        <taxon>Eukaryota</taxon>
        <taxon>Viridiplantae</taxon>
        <taxon>Streptophyta</taxon>
        <taxon>Embryophyta</taxon>
        <taxon>Tracheophyta</taxon>
        <taxon>Spermatophyta</taxon>
        <taxon>Magnoliopsida</taxon>
        <taxon>eudicotyledons</taxon>
        <taxon>Gunneridae</taxon>
        <taxon>Pentapetalae</taxon>
        <taxon>rosids</taxon>
        <taxon>malvids</taxon>
        <taxon>Brassicales</taxon>
        <taxon>Brassicaceae</taxon>
        <taxon>Camelineae</taxon>
        <taxon>Camelina</taxon>
    </lineage>
</organism>
<sequence>MKQLYLMDHDIKVGVSMSKVFPSFNFLTVINLSYTNLENEGAIAIVNALKSSAPSFEVIELAGNNITDEAAPAIAACLAAKRHLKKLNLAQNDLEDEGCVDIVESMEDLELEYVDMSYNKLTRGGALNLAHTVVTKESLKMLNIDGNMISVRGIEEVKEIFKNCPKLLGPLDEMQNDSFGEDDEDYEENEGNYVDDDDDLRERNDLEDFEDEFVSYFIYY</sequence>
<reference evidence="2" key="1">
    <citation type="journal article" date="2014" name="Nat. Commun.">
        <title>The emerging biofuel crop Camelina sativa retains a highly undifferentiated hexaploid genome structure.</title>
        <authorList>
            <person name="Kagale S."/>
            <person name="Koh C."/>
            <person name="Nixon J."/>
            <person name="Bollina V."/>
            <person name="Clarke W.E."/>
            <person name="Tuteja R."/>
            <person name="Spillane C."/>
            <person name="Robinson S.J."/>
            <person name="Links M.G."/>
            <person name="Clarke C."/>
            <person name="Higgins E.E."/>
            <person name="Huebert T."/>
            <person name="Sharpe A.G."/>
            <person name="Parkin I.A."/>
        </authorList>
    </citation>
    <scope>NUCLEOTIDE SEQUENCE [LARGE SCALE GENOMIC DNA]</scope>
    <source>
        <strain evidence="2">cv. DH55</strain>
    </source>
</reference>
<dbReference type="Gene3D" id="3.80.10.10">
    <property type="entry name" value="Ribonuclease Inhibitor"/>
    <property type="match status" value="1"/>
</dbReference>
<evidence type="ECO:0000313" key="3">
    <source>
        <dbReference type="RefSeq" id="XP_010417967.2"/>
    </source>
</evidence>
<dbReference type="Proteomes" id="UP000694864">
    <property type="component" value="Chromosome 1"/>
</dbReference>
<dbReference type="InterPro" id="IPR045203">
    <property type="entry name" value="RanGAP1/2"/>
</dbReference>
<dbReference type="SMART" id="SM00368">
    <property type="entry name" value="LRR_RI"/>
    <property type="match status" value="4"/>
</dbReference>
<dbReference type="PANTHER" id="PTHR46761">
    <property type="entry name" value="RAN GTPASE-ACTIVATING PROTEIN 1"/>
    <property type="match status" value="1"/>
</dbReference>
<proteinExistence type="predicted"/>
<dbReference type="RefSeq" id="XP_010417967.2">
    <property type="nucleotide sequence ID" value="XM_010419665.2"/>
</dbReference>
<evidence type="ECO:0000313" key="2">
    <source>
        <dbReference type="Proteomes" id="UP000694864"/>
    </source>
</evidence>
<protein>
    <submittedName>
        <fullName evidence="3">RAN GTPase-activating protein 2-like</fullName>
    </submittedName>
</protein>
<dbReference type="InterPro" id="IPR001611">
    <property type="entry name" value="Leu-rich_rpt"/>
</dbReference>
<keyword evidence="2" id="KW-1185">Reference proteome</keyword>
<dbReference type="InterPro" id="IPR032675">
    <property type="entry name" value="LRR_dom_sf"/>
</dbReference>